<proteinExistence type="predicted"/>
<keyword evidence="1" id="KW-1133">Transmembrane helix</keyword>
<dbReference type="EMBL" id="GBRH01169411">
    <property type="protein sequence ID" value="JAE28485.1"/>
    <property type="molecule type" value="Transcribed_RNA"/>
</dbReference>
<evidence type="ECO:0000256" key="1">
    <source>
        <dbReference type="SAM" id="Phobius"/>
    </source>
</evidence>
<reference evidence="2" key="2">
    <citation type="journal article" date="2015" name="Data Brief">
        <title>Shoot transcriptome of the giant reed, Arundo donax.</title>
        <authorList>
            <person name="Barrero R.A."/>
            <person name="Guerrero F.D."/>
            <person name="Moolhuijzen P."/>
            <person name="Goolsby J.A."/>
            <person name="Tidwell J."/>
            <person name="Bellgard S.E."/>
            <person name="Bellgard M.I."/>
        </authorList>
    </citation>
    <scope>NUCLEOTIDE SEQUENCE</scope>
    <source>
        <tissue evidence="2">Shoot tissue taken approximately 20 cm above the soil surface</tissue>
    </source>
</reference>
<protein>
    <submittedName>
        <fullName evidence="2">Uncharacterized protein</fullName>
    </submittedName>
</protein>
<reference evidence="2" key="1">
    <citation type="submission" date="2014-09" db="EMBL/GenBank/DDBJ databases">
        <authorList>
            <person name="Magalhaes I.L.F."/>
            <person name="Oliveira U."/>
            <person name="Santos F.R."/>
            <person name="Vidigal T.H.D.A."/>
            <person name="Brescovit A.D."/>
            <person name="Santos A.J."/>
        </authorList>
    </citation>
    <scope>NUCLEOTIDE SEQUENCE</scope>
    <source>
        <tissue evidence="2">Shoot tissue taken approximately 20 cm above the soil surface</tissue>
    </source>
</reference>
<accession>A0A0A9GTX9</accession>
<keyword evidence="1" id="KW-0472">Membrane</keyword>
<organism evidence="2">
    <name type="scientific">Arundo donax</name>
    <name type="common">Giant reed</name>
    <name type="synonym">Donax arundinaceus</name>
    <dbReference type="NCBI Taxonomy" id="35708"/>
    <lineage>
        <taxon>Eukaryota</taxon>
        <taxon>Viridiplantae</taxon>
        <taxon>Streptophyta</taxon>
        <taxon>Embryophyta</taxon>
        <taxon>Tracheophyta</taxon>
        <taxon>Spermatophyta</taxon>
        <taxon>Magnoliopsida</taxon>
        <taxon>Liliopsida</taxon>
        <taxon>Poales</taxon>
        <taxon>Poaceae</taxon>
        <taxon>PACMAD clade</taxon>
        <taxon>Arundinoideae</taxon>
        <taxon>Arundineae</taxon>
        <taxon>Arundo</taxon>
    </lineage>
</organism>
<dbReference type="AlphaFoldDB" id="A0A0A9GTX9"/>
<keyword evidence="1" id="KW-0812">Transmembrane</keyword>
<name>A0A0A9GTX9_ARUDO</name>
<feature type="transmembrane region" description="Helical" evidence="1">
    <location>
        <begin position="28"/>
        <end position="52"/>
    </location>
</feature>
<sequence>MSHYEANSSTPCTISCLDACPYYSFGSLYMSCLVTLSLLGLYFQYLLVSFFLSN</sequence>
<evidence type="ECO:0000313" key="2">
    <source>
        <dbReference type="EMBL" id="JAE28485.1"/>
    </source>
</evidence>